<dbReference type="GO" id="GO:0000922">
    <property type="term" value="C:spindle pole"/>
    <property type="evidence" value="ECO:0007669"/>
    <property type="project" value="InterPro"/>
</dbReference>
<dbReference type="GO" id="GO:0051321">
    <property type="term" value="P:meiotic cell cycle"/>
    <property type="evidence" value="ECO:0007669"/>
    <property type="project" value="TreeGrafter"/>
</dbReference>
<dbReference type="InterPro" id="IPR042241">
    <property type="entry name" value="GCP_C_sf"/>
</dbReference>
<dbReference type="GO" id="GO:0007020">
    <property type="term" value="P:microtubule nucleation"/>
    <property type="evidence" value="ECO:0007669"/>
    <property type="project" value="InterPro"/>
</dbReference>
<name>A0A0C3AY49_PILCF</name>
<dbReference type="GO" id="GO:0043015">
    <property type="term" value="F:gamma-tubulin binding"/>
    <property type="evidence" value="ECO:0007669"/>
    <property type="project" value="InterPro"/>
</dbReference>
<dbReference type="PANTHER" id="PTHR19302">
    <property type="entry name" value="GAMMA TUBULIN COMPLEX PROTEIN"/>
    <property type="match status" value="1"/>
</dbReference>
<dbReference type="InterPro" id="IPR007259">
    <property type="entry name" value="GCP"/>
</dbReference>
<evidence type="ECO:0000256" key="3">
    <source>
        <dbReference type="ARBA" id="ARBA00022701"/>
    </source>
</evidence>
<evidence type="ECO:0000313" key="9">
    <source>
        <dbReference type="Proteomes" id="UP000054166"/>
    </source>
</evidence>
<dbReference type="EMBL" id="KN833013">
    <property type="protein sequence ID" value="KIM78943.1"/>
    <property type="molecule type" value="Genomic_DNA"/>
</dbReference>
<dbReference type="AlphaFoldDB" id="A0A0C3AY49"/>
<dbReference type="InterPro" id="IPR040457">
    <property type="entry name" value="GCP_C"/>
</dbReference>
<evidence type="ECO:0000256" key="2">
    <source>
        <dbReference type="ARBA" id="ARBA00022490"/>
    </source>
</evidence>
<evidence type="ECO:0000256" key="6">
    <source>
        <dbReference type="SAM" id="MobiDB-lite"/>
    </source>
</evidence>
<dbReference type="GO" id="GO:0000278">
    <property type="term" value="P:mitotic cell cycle"/>
    <property type="evidence" value="ECO:0007669"/>
    <property type="project" value="TreeGrafter"/>
</dbReference>
<evidence type="ECO:0000256" key="1">
    <source>
        <dbReference type="ARBA" id="ARBA00010337"/>
    </source>
</evidence>
<protein>
    <recommendedName>
        <fullName evidence="5">Spindle pole body component</fullName>
    </recommendedName>
</protein>
<keyword evidence="9" id="KW-1185">Reference proteome</keyword>
<comment type="subcellular location">
    <subcellularLocation>
        <location evidence="5">Cytoplasm</location>
        <location evidence="5">Cytoskeleton</location>
        <location evidence="5">Microtubule organizing center</location>
    </subcellularLocation>
</comment>
<organism evidence="8 9">
    <name type="scientific">Piloderma croceum (strain F 1598)</name>
    <dbReference type="NCBI Taxonomy" id="765440"/>
    <lineage>
        <taxon>Eukaryota</taxon>
        <taxon>Fungi</taxon>
        <taxon>Dikarya</taxon>
        <taxon>Basidiomycota</taxon>
        <taxon>Agaricomycotina</taxon>
        <taxon>Agaricomycetes</taxon>
        <taxon>Agaricomycetidae</taxon>
        <taxon>Atheliales</taxon>
        <taxon>Atheliaceae</taxon>
        <taxon>Piloderma</taxon>
    </lineage>
</organism>
<sequence length="988" mass="108520">MMASLDDSPALARLPQILPRFYIPPLPNKPQNPILDGLKFLSRPAQLAVIVDVAAVQKPPDHSLWVEHNAASRSQIMSWDALRPAFSSKASPTPFLSEQSPAVFASAQYHVQPIINNPIYVSQHELFKSLKMTVLGTSSALHTWDPATESFLGHGGLILIDGKNEVVSESFMKRFLTIGTILRRLETLVNSLRAKSARAGPTIHAFAHALLSVVAYLREALAKSPPTNVDSHLHKQSYMLSAISLHYVEYEDVADALASLCNRDLSLSPHQYIPIDPKPSTLLSHIYNHLQTHLERQSPRLITACLAYILTTASRDYVVGVCRSVGLGGNTFGIGKGGKKPMQTSDMFDEDEEGQDDEGALFEEMEGDEVFPSFFGSELADALGTARKSLVLLRAANPDHPLLCGSGSRSVQPRREVEWLWSEGDVEAASAGLTPTRKQEKGATTEGSGQEGLDIGEPNVYKPELAAQFGVFDLEPGATPSIFPASSSPANNTFVPISTSLSGPVQSFISQFPSSLPALTPTLTHLNELTFAPLVSHASELSRALLSLFLPLSQHPSPSNQTSHSNLDFSEHLILLRSYILLTSHAFKSRLAAALFSDSGEDDVRSDEVDIRARARQVKFNHDKSDNSPVEENRQWAVGLAPALTDRESWPPGGADLSFLLRTVIVDSLDEGRLEGDDRGEDGDVDEKGNLGGSGRNVVLEEAEWRLGFAIRDLPVGAGRDRWLNPTSIEALDFLFIDYKPPHPLNVLITPIILSKYQRLFAFILRMMRVEHVSKAFFRMTRKNTEPLFPTLTSSNRLLLHFRFITHSFVTSLSSHVFDTAIRGNFDAFLSRLTPGTSHSLEKGNEYGFSDVFALADAHSIILDNILSSCLLRSGQKAVGDLLRGVLELVLELGILAGDLKRGRLEEYQAAPLLEDLYATFRGKMSTLTKVLKALVDKGSTISRLQLEAAMREAGEGDSRRPPGGAESLYHLLIRLDLGEWWAGSQWR</sequence>
<evidence type="ECO:0000256" key="5">
    <source>
        <dbReference type="RuleBase" id="RU363050"/>
    </source>
</evidence>
<dbReference type="PANTHER" id="PTHR19302:SF70">
    <property type="entry name" value="GAMMA-TUBULIN COMPLEX COMPONENT 6"/>
    <property type="match status" value="1"/>
</dbReference>
<evidence type="ECO:0000259" key="7">
    <source>
        <dbReference type="Pfam" id="PF04130"/>
    </source>
</evidence>
<accession>A0A0C3AY49</accession>
<feature type="domain" description="Gamma tubulin complex component C-terminal" evidence="7">
    <location>
        <begin position="571"/>
        <end position="982"/>
    </location>
</feature>
<evidence type="ECO:0000256" key="4">
    <source>
        <dbReference type="ARBA" id="ARBA00023212"/>
    </source>
</evidence>
<dbReference type="GO" id="GO:0000930">
    <property type="term" value="C:gamma-tubulin complex"/>
    <property type="evidence" value="ECO:0007669"/>
    <property type="project" value="TreeGrafter"/>
</dbReference>
<dbReference type="Gene3D" id="1.20.120.1900">
    <property type="entry name" value="Gamma-tubulin complex, C-terminal domain"/>
    <property type="match status" value="1"/>
</dbReference>
<proteinExistence type="inferred from homology"/>
<keyword evidence="4 5" id="KW-0206">Cytoskeleton</keyword>
<reference evidence="8 9" key="1">
    <citation type="submission" date="2014-04" db="EMBL/GenBank/DDBJ databases">
        <authorList>
            <consortium name="DOE Joint Genome Institute"/>
            <person name="Kuo A."/>
            <person name="Tarkka M."/>
            <person name="Buscot F."/>
            <person name="Kohler A."/>
            <person name="Nagy L.G."/>
            <person name="Floudas D."/>
            <person name="Copeland A."/>
            <person name="Barry K.W."/>
            <person name="Cichocki N."/>
            <person name="Veneault-Fourrey C."/>
            <person name="LaButti K."/>
            <person name="Lindquist E.A."/>
            <person name="Lipzen A."/>
            <person name="Lundell T."/>
            <person name="Morin E."/>
            <person name="Murat C."/>
            <person name="Sun H."/>
            <person name="Tunlid A."/>
            <person name="Henrissat B."/>
            <person name="Grigoriev I.V."/>
            <person name="Hibbett D.S."/>
            <person name="Martin F."/>
            <person name="Nordberg H.P."/>
            <person name="Cantor M.N."/>
            <person name="Hua S.X."/>
        </authorList>
    </citation>
    <scope>NUCLEOTIDE SEQUENCE [LARGE SCALE GENOMIC DNA]</scope>
    <source>
        <strain evidence="8 9">F 1598</strain>
    </source>
</reference>
<keyword evidence="3 5" id="KW-0493">Microtubule</keyword>
<evidence type="ECO:0000313" key="8">
    <source>
        <dbReference type="EMBL" id="KIM78943.1"/>
    </source>
</evidence>
<keyword evidence="2 5" id="KW-0963">Cytoplasm</keyword>
<dbReference type="Pfam" id="PF04130">
    <property type="entry name" value="GCP_C_terminal"/>
    <property type="match status" value="1"/>
</dbReference>
<dbReference type="GO" id="GO:0051011">
    <property type="term" value="F:microtubule minus-end binding"/>
    <property type="evidence" value="ECO:0007669"/>
    <property type="project" value="TreeGrafter"/>
</dbReference>
<dbReference type="Proteomes" id="UP000054166">
    <property type="component" value="Unassembled WGS sequence"/>
</dbReference>
<dbReference type="GO" id="GO:0031122">
    <property type="term" value="P:cytoplasmic microtubule organization"/>
    <property type="evidence" value="ECO:0007669"/>
    <property type="project" value="TreeGrafter"/>
</dbReference>
<dbReference type="STRING" id="765440.A0A0C3AY49"/>
<dbReference type="InParanoid" id="A0A0C3AY49"/>
<comment type="similarity">
    <text evidence="1 5">Belongs to the TUBGCP family.</text>
</comment>
<dbReference type="GO" id="GO:0005874">
    <property type="term" value="C:microtubule"/>
    <property type="evidence" value="ECO:0007669"/>
    <property type="project" value="UniProtKB-KW"/>
</dbReference>
<reference evidence="9" key="2">
    <citation type="submission" date="2015-01" db="EMBL/GenBank/DDBJ databases">
        <title>Evolutionary Origins and Diversification of the Mycorrhizal Mutualists.</title>
        <authorList>
            <consortium name="DOE Joint Genome Institute"/>
            <consortium name="Mycorrhizal Genomics Consortium"/>
            <person name="Kohler A."/>
            <person name="Kuo A."/>
            <person name="Nagy L.G."/>
            <person name="Floudas D."/>
            <person name="Copeland A."/>
            <person name="Barry K.W."/>
            <person name="Cichocki N."/>
            <person name="Veneault-Fourrey C."/>
            <person name="LaButti K."/>
            <person name="Lindquist E.A."/>
            <person name="Lipzen A."/>
            <person name="Lundell T."/>
            <person name="Morin E."/>
            <person name="Murat C."/>
            <person name="Riley R."/>
            <person name="Ohm R."/>
            <person name="Sun H."/>
            <person name="Tunlid A."/>
            <person name="Henrissat B."/>
            <person name="Grigoriev I.V."/>
            <person name="Hibbett D.S."/>
            <person name="Martin F."/>
        </authorList>
    </citation>
    <scope>NUCLEOTIDE SEQUENCE [LARGE SCALE GENOMIC DNA]</scope>
    <source>
        <strain evidence="9">F 1598</strain>
    </source>
</reference>
<gene>
    <name evidence="8" type="ORF">PILCRDRAFT_580678</name>
</gene>
<feature type="region of interest" description="Disordered" evidence="6">
    <location>
        <begin position="428"/>
        <end position="454"/>
    </location>
</feature>
<dbReference type="GO" id="GO:0051225">
    <property type="term" value="P:spindle assembly"/>
    <property type="evidence" value="ECO:0007669"/>
    <property type="project" value="TreeGrafter"/>
</dbReference>
<dbReference type="HOGENOM" id="CLU_011863_1_0_1"/>
<dbReference type="OrthoDB" id="775571at2759"/>
<dbReference type="GO" id="GO:0005816">
    <property type="term" value="C:spindle pole body"/>
    <property type="evidence" value="ECO:0007669"/>
    <property type="project" value="UniProtKB-ARBA"/>
</dbReference>